<dbReference type="PANTHER" id="PTHR33129:SF1">
    <property type="entry name" value="ATP-BINDING PROTEIN"/>
    <property type="match status" value="1"/>
</dbReference>
<accession>A0A8K1CLH2</accession>
<comment type="caution">
    <text evidence="1">The sequence shown here is derived from an EMBL/GenBank/DDBJ whole genome shotgun (WGS) entry which is preliminary data.</text>
</comment>
<name>A0A8K1CLH2_PYTOL</name>
<keyword evidence="2" id="KW-1185">Reference proteome</keyword>
<dbReference type="SUPFAM" id="SSF52540">
    <property type="entry name" value="P-loop containing nucleoside triphosphate hydrolases"/>
    <property type="match status" value="1"/>
</dbReference>
<dbReference type="PANTHER" id="PTHR33129">
    <property type="entry name" value="PROTEIN KINASE DOMAIN-CONTAINING PROTEIN-RELATED"/>
    <property type="match status" value="1"/>
</dbReference>
<gene>
    <name evidence="1" type="ORF">Poli38472_008351</name>
</gene>
<protein>
    <submittedName>
        <fullName evidence="1">Uncharacterized protein</fullName>
    </submittedName>
</protein>
<dbReference type="Proteomes" id="UP000794436">
    <property type="component" value="Unassembled WGS sequence"/>
</dbReference>
<dbReference type="OrthoDB" id="128901at2759"/>
<reference evidence="1" key="1">
    <citation type="submission" date="2019-03" db="EMBL/GenBank/DDBJ databases">
        <title>Long read genome sequence of the mycoparasitic Pythium oligandrum ATCC 38472 isolated from sugarbeet rhizosphere.</title>
        <authorList>
            <person name="Gaulin E."/>
        </authorList>
    </citation>
    <scope>NUCLEOTIDE SEQUENCE</scope>
    <source>
        <strain evidence="1">ATCC 38472_TT</strain>
    </source>
</reference>
<sequence>MTQRVAKLLSVPLEYPYHGRNNFYVRKCYDKYYQIVEKALMKTDKRCVTVTGTSGIGKSVFYAYFCERFRQAHPDVCVIATAYRTERNCGLAVYNGTDEPIHMSSFFFFDEMLRKALDDAKSAKKQTIFLCDGVPDTLYCGKSVVFTSPDEKWLRHADKYHCTYHMPLWTLDELQEAARELGLPLTNEDMEIRFEIFGGEARHCLFPEKRADFLVSMFEQKIDRIWNPDKRRRLLCDNDPDHRLVHIEANHYGHYQSSKLASPFEVRKLAERMLLLSNSSREAMQLFFSAAGLSTACFEYIAQVDAREAFQLDKLVAVACWNRQRLEKTRNDDVTTITSQLKEIRT</sequence>
<evidence type="ECO:0000313" key="2">
    <source>
        <dbReference type="Proteomes" id="UP000794436"/>
    </source>
</evidence>
<dbReference type="AlphaFoldDB" id="A0A8K1CLH2"/>
<evidence type="ECO:0000313" key="1">
    <source>
        <dbReference type="EMBL" id="TMW65709.1"/>
    </source>
</evidence>
<dbReference type="EMBL" id="SPLM01000037">
    <property type="protein sequence ID" value="TMW65709.1"/>
    <property type="molecule type" value="Genomic_DNA"/>
</dbReference>
<dbReference type="InterPro" id="IPR027417">
    <property type="entry name" value="P-loop_NTPase"/>
</dbReference>
<organism evidence="1 2">
    <name type="scientific">Pythium oligandrum</name>
    <name type="common">Mycoparasitic fungus</name>
    <dbReference type="NCBI Taxonomy" id="41045"/>
    <lineage>
        <taxon>Eukaryota</taxon>
        <taxon>Sar</taxon>
        <taxon>Stramenopiles</taxon>
        <taxon>Oomycota</taxon>
        <taxon>Peronosporomycetes</taxon>
        <taxon>Pythiales</taxon>
        <taxon>Pythiaceae</taxon>
        <taxon>Pythium</taxon>
    </lineage>
</organism>
<dbReference type="Gene3D" id="3.40.50.300">
    <property type="entry name" value="P-loop containing nucleotide triphosphate hydrolases"/>
    <property type="match status" value="1"/>
</dbReference>
<dbReference type="InterPro" id="IPR052980">
    <property type="entry name" value="Crinkler_effector"/>
</dbReference>
<proteinExistence type="predicted"/>